<dbReference type="CDD" id="cd04301">
    <property type="entry name" value="NAT_SF"/>
    <property type="match status" value="1"/>
</dbReference>
<dbReference type="SUPFAM" id="SSF55729">
    <property type="entry name" value="Acyl-CoA N-acyltransferases (Nat)"/>
    <property type="match status" value="1"/>
</dbReference>
<keyword evidence="2" id="KW-0808">Transferase</keyword>
<dbReference type="GO" id="GO:0016747">
    <property type="term" value="F:acyltransferase activity, transferring groups other than amino-acyl groups"/>
    <property type="evidence" value="ECO:0007669"/>
    <property type="project" value="InterPro"/>
</dbReference>
<gene>
    <name evidence="2" type="ORF">BJI67_14105</name>
</gene>
<dbReference type="Proteomes" id="UP000095342">
    <property type="component" value="Chromosome"/>
</dbReference>
<dbReference type="AlphaFoldDB" id="A0A1D8KCG0"/>
<feature type="domain" description="N-acetyltransferase" evidence="1">
    <location>
        <begin position="1"/>
        <end position="121"/>
    </location>
</feature>
<dbReference type="Pfam" id="PF00583">
    <property type="entry name" value="Acetyltransf_1"/>
    <property type="match status" value="1"/>
</dbReference>
<keyword evidence="3" id="KW-1185">Reference proteome</keyword>
<dbReference type="EMBL" id="CP017448">
    <property type="protein sequence ID" value="AOV18647.1"/>
    <property type="molecule type" value="Genomic_DNA"/>
</dbReference>
<dbReference type="Gene3D" id="3.40.630.30">
    <property type="match status" value="1"/>
</dbReference>
<evidence type="ECO:0000259" key="1">
    <source>
        <dbReference type="PROSITE" id="PS51186"/>
    </source>
</evidence>
<dbReference type="PROSITE" id="PS51186">
    <property type="entry name" value="GNAT"/>
    <property type="match status" value="1"/>
</dbReference>
<dbReference type="InterPro" id="IPR016181">
    <property type="entry name" value="Acyl_CoA_acyltransferase"/>
</dbReference>
<accession>A0A1D8KCG0</accession>
<reference evidence="2 3" key="1">
    <citation type="submission" date="2016-09" db="EMBL/GenBank/DDBJ databases">
        <title>Acidihalobacter prosperus V6 (DSM14174).</title>
        <authorList>
            <person name="Khaleque H.N."/>
            <person name="Ramsay J.P."/>
            <person name="Murphy R.J.T."/>
            <person name="Kaksonen A.H."/>
            <person name="Boxall N.J."/>
            <person name="Watkin E.L.J."/>
        </authorList>
    </citation>
    <scope>NUCLEOTIDE SEQUENCE [LARGE SCALE GENOMIC DNA]</scope>
    <source>
        <strain evidence="2 3">V6</strain>
    </source>
</reference>
<organism evidence="2 3">
    <name type="scientific">Acidihalobacter aeolianus</name>
    <dbReference type="NCBI Taxonomy" id="2792603"/>
    <lineage>
        <taxon>Bacteria</taxon>
        <taxon>Pseudomonadati</taxon>
        <taxon>Pseudomonadota</taxon>
        <taxon>Gammaproteobacteria</taxon>
        <taxon>Chromatiales</taxon>
        <taxon>Ectothiorhodospiraceae</taxon>
        <taxon>Acidihalobacter</taxon>
    </lineage>
</organism>
<protein>
    <submittedName>
        <fullName evidence="2">GNAT family N-acetyltransferase</fullName>
    </submittedName>
</protein>
<dbReference type="KEGG" id="aaeo:BJI67_14105"/>
<proteinExistence type="predicted"/>
<name>A0A1D8KCG0_9GAMM</name>
<evidence type="ECO:0000313" key="3">
    <source>
        <dbReference type="Proteomes" id="UP000095342"/>
    </source>
</evidence>
<evidence type="ECO:0000313" key="2">
    <source>
        <dbReference type="EMBL" id="AOV18647.1"/>
    </source>
</evidence>
<dbReference type="InterPro" id="IPR000182">
    <property type="entry name" value="GNAT_dom"/>
</dbReference>
<sequence length="121" mass="13746">MRQLRPHLVADEFIARVRSQMTSGFRLAMLEEESRVCAVAGFRIVENLSIGRHLYVDDLVTDEAGRSQGFGTAVIAWLDETARRTDCLQLVLDSGVQRFDAHRFYLRAGFAITAHHLTRKL</sequence>